<dbReference type="Proteomes" id="UP000076630">
    <property type="component" value="Unassembled WGS sequence"/>
</dbReference>
<dbReference type="AlphaFoldDB" id="A0A163Z460"/>
<reference evidence="2 3" key="1">
    <citation type="submission" date="2016-01" db="EMBL/GenBank/DDBJ databases">
        <title>Whole genome sequencing of Myroides marinus L41.</title>
        <authorList>
            <person name="Hong K.W."/>
        </authorList>
    </citation>
    <scope>NUCLEOTIDE SEQUENCE [LARGE SCALE GENOMIC DNA]</scope>
    <source>
        <strain evidence="2 3">L41</strain>
    </source>
</reference>
<name>A0A163Z460_9FLAO</name>
<accession>A0A163Z460</accession>
<dbReference type="SUPFAM" id="SSF101874">
    <property type="entry name" value="YceI-like"/>
    <property type="match status" value="1"/>
</dbReference>
<protein>
    <recommendedName>
        <fullName evidence="1">Lipid/polyisoprenoid-binding YceI-like domain-containing protein</fullName>
    </recommendedName>
</protein>
<comment type="caution">
    <text evidence="2">The sequence shown here is derived from an EMBL/GenBank/DDBJ whole genome shotgun (WGS) entry which is preliminary data.</text>
</comment>
<gene>
    <name evidence="2" type="ORF">AV926_09300</name>
</gene>
<sequence length="203" mass="21930">MKKSFLALALIGAFAISCGEKKDANTETTTETTTEQVETEVPAAKELTYSMEWTAFKTPKKVGVKGTFSSIKLNEVKADAATLEEALKGASFVVETATVSTNDAGRDEKLKAEFFAKMVGNISGFFGEFKDGKVIVNLTMNGISKEKEFTYTVEGDALKLNGAIDIIADFTAQSAFDSLHAACKDLHEGKTWSDVEISAEIKK</sequence>
<evidence type="ECO:0000313" key="3">
    <source>
        <dbReference type="Proteomes" id="UP000076630"/>
    </source>
</evidence>
<proteinExistence type="predicted"/>
<dbReference type="Gene3D" id="2.40.128.110">
    <property type="entry name" value="Lipid/polyisoprenoid-binding, YceI-like"/>
    <property type="match status" value="1"/>
</dbReference>
<dbReference type="RefSeq" id="WP_038987857.1">
    <property type="nucleotide sequence ID" value="NZ_JWJO01000067.1"/>
</dbReference>
<dbReference type="PROSITE" id="PS51257">
    <property type="entry name" value="PROKAR_LIPOPROTEIN"/>
    <property type="match status" value="1"/>
</dbReference>
<dbReference type="Pfam" id="PF04264">
    <property type="entry name" value="YceI"/>
    <property type="match status" value="1"/>
</dbReference>
<keyword evidence="3" id="KW-1185">Reference proteome</keyword>
<organism evidence="2 3">
    <name type="scientific">Myroides marinus</name>
    <dbReference type="NCBI Taxonomy" id="703342"/>
    <lineage>
        <taxon>Bacteria</taxon>
        <taxon>Pseudomonadati</taxon>
        <taxon>Bacteroidota</taxon>
        <taxon>Flavobacteriia</taxon>
        <taxon>Flavobacteriales</taxon>
        <taxon>Flavobacteriaceae</taxon>
        <taxon>Myroides</taxon>
    </lineage>
</organism>
<evidence type="ECO:0000313" key="2">
    <source>
        <dbReference type="EMBL" id="KZE80960.1"/>
    </source>
</evidence>
<evidence type="ECO:0000259" key="1">
    <source>
        <dbReference type="Pfam" id="PF04264"/>
    </source>
</evidence>
<feature type="domain" description="Lipid/polyisoprenoid-binding YceI-like" evidence="1">
    <location>
        <begin position="63"/>
        <end position="171"/>
    </location>
</feature>
<dbReference type="InterPro" id="IPR007372">
    <property type="entry name" value="Lipid/polyisoprenoid-bd_YceI"/>
</dbReference>
<dbReference type="EMBL" id="LQNU01000054">
    <property type="protein sequence ID" value="KZE80960.1"/>
    <property type="molecule type" value="Genomic_DNA"/>
</dbReference>
<dbReference type="InterPro" id="IPR036761">
    <property type="entry name" value="TTHA0802/YceI-like_sf"/>
</dbReference>
<dbReference type="OrthoDB" id="5292899at2"/>